<dbReference type="OrthoDB" id="7103806at2759"/>
<dbReference type="PANTHER" id="PTHR46575">
    <property type="entry name" value="AMYLOID PROTEIN-BINDING PROTEIN 2"/>
    <property type="match status" value="1"/>
</dbReference>
<dbReference type="GO" id="GO:0006886">
    <property type="term" value="P:intracellular protein transport"/>
    <property type="evidence" value="ECO:0007669"/>
    <property type="project" value="InterPro"/>
</dbReference>
<dbReference type="Proteomes" id="UP000267096">
    <property type="component" value="Unassembled WGS sequence"/>
</dbReference>
<evidence type="ECO:0000256" key="1">
    <source>
        <dbReference type="SAM" id="MobiDB-lite"/>
    </source>
</evidence>
<dbReference type="PANTHER" id="PTHR46575:SF1">
    <property type="entry name" value="AMYLOID PROTEIN-BINDING PROTEIN 2"/>
    <property type="match status" value="1"/>
</dbReference>
<evidence type="ECO:0000313" key="2">
    <source>
        <dbReference type="EMBL" id="VDK61360.1"/>
    </source>
</evidence>
<dbReference type="GO" id="GO:1990756">
    <property type="term" value="F:ubiquitin-like ligase-substrate adaptor activity"/>
    <property type="evidence" value="ECO:0007669"/>
    <property type="project" value="TreeGrafter"/>
</dbReference>
<dbReference type="EMBL" id="UYRR01034530">
    <property type="protein sequence ID" value="VDK61360.1"/>
    <property type="molecule type" value="Genomic_DNA"/>
</dbReference>
<dbReference type="AlphaFoldDB" id="A0A0M3KBK6"/>
<accession>A0A0M3KBK6</accession>
<dbReference type="WBParaSite" id="ASIM_0001835301-mRNA-1">
    <property type="protein sequence ID" value="ASIM_0001835301-mRNA-1"/>
    <property type="gene ID" value="ASIM_0001835301"/>
</dbReference>
<reference evidence="2 3" key="2">
    <citation type="submission" date="2018-11" db="EMBL/GenBank/DDBJ databases">
        <authorList>
            <consortium name="Pathogen Informatics"/>
        </authorList>
    </citation>
    <scope>NUCLEOTIDE SEQUENCE [LARGE SCALE GENOMIC DNA]</scope>
</reference>
<dbReference type="GO" id="GO:0043161">
    <property type="term" value="P:proteasome-mediated ubiquitin-dependent protein catabolic process"/>
    <property type="evidence" value="ECO:0007669"/>
    <property type="project" value="TreeGrafter"/>
</dbReference>
<organism evidence="4">
    <name type="scientific">Anisakis simplex</name>
    <name type="common">Herring worm</name>
    <dbReference type="NCBI Taxonomy" id="6269"/>
    <lineage>
        <taxon>Eukaryota</taxon>
        <taxon>Metazoa</taxon>
        <taxon>Ecdysozoa</taxon>
        <taxon>Nematoda</taxon>
        <taxon>Chromadorea</taxon>
        <taxon>Rhabditida</taxon>
        <taxon>Spirurina</taxon>
        <taxon>Ascaridomorpha</taxon>
        <taxon>Ascaridoidea</taxon>
        <taxon>Anisakidae</taxon>
        <taxon>Anisakis</taxon>
        <taxon>Anisakis simplex complex</taxon>
    </lineage>
</organism>
<feature type="compositionally biased region" description="Acidic residues" evidence="1">
    <location>
        <begin position="1"/>
        <end position="15"/>
    </location>
</feature>
<feature type="region of interest" description="Disordered" evidence="1">
    <location>
        <begin position="1"/>
        <end position="32"/>
    </location>
</feature>
<sequence length="538" mass="61386">MDDEDENRDDEEGGDEGQVREQGQDGDGNANEGGAIEQAALVVARLRAVVDRADAAIANVANDFVLRPEQQRAVARQVSGDGMAVAALNAAVGDAEAAAVVLIGQLREMVDVLVRERDQIREVVLQRGLLDDNDDNNADLGFELFPLNEIVYQPEMLLKSSVTVVVDNFSKFRQELTFLPSELLFEIYMNMYKREKFCQLGYEWCNLDVFHRMLMLKSKRIEIHEIYQCLIRNGTMISGTLLAVAKQRVDWLLSDPSWTVYELEELYNFTLELGVFFLESCSYNWAGGALLYCHSILLKFPVRTNWRQQKLFELNYWLLEYYTGNCMYTEAIRTCSLFDALISHVEKSSNQNDDKAVNLAQILIQSAVLWYQIGEFKHALQYAVRALRCIVNRPTPMRTRVDVLRISAKILICLRQSDLAMKLIRYAVAVVLRHFDGGRRFSCVLFDYAFCLVNRDRVEHALDVYDIALRIREQQFGSFSVRTSQALEDVAYALYVHGYGTGNFQHASELADRAVQINKKLLSKDHMLIASSQRMKGI</sequence>
<evidence type="ECO:0000313" key="3">
    <source>
        <dbReference type="Proteomes" id="UP000267096"/>
    </source>
</evidence>
<dbReference type="SUPFAM" id="SSF48452">
    <property type="entry name" value="TPR-like"/>
    <property type="match status" value="1"/>
</dbReference>
<protein>
    <submittedName>
        <fullName evidence="4">Amyloid protein-binding protein 2 (inferred by orthology to a human protein)</fullName>
    </submittedName>
</protein>
<dbReference type="InterPro" id="IPR042476">
    <property type="entry name" value="APPBP2"/>
</dbReference>
<gene>
    <name evidence="2" type="ORF">ASIM_LOCUS17754</name>
</gene>
<dbReference type="InterPro" id="IPR011990">
    <property type="entry name" value="TPR-like_helical_dom_sf"/>
</dbReference>
<reference evidence="4" key="1">
    <citation type="submission" date="2017-02" db="UniProtKB">
        <authorList>
            <consortium name="WormBaseParasite"/>
        </authorList>
    </citation>
    <scope>IDENTIFICATION</scope>
</reference>
<evidence type="ECO:0000313" key="4">
    <source>
        <dbReference type="WBParaSite" id="ASIM_0001835301-mRNA-1"/>
    </source>
</evidence>
<proteinExistence type="predicted"/>
<keyword evidence="3" id="KW-1185">Reference proteome</keyword>
<dbReference type="GO" id="GO:0031462">
    <property type="term" value="C:Cul2-RING ubiquitin ligase complex"/>
    <property type="evidence" value="ECO:0007669"/>
    <property type="project" value="TreeGrafter"/>
</dbReference>
<name>A0A0M3KBK6_ANISI</name>
<dbReference type="Gene3D" id="1.25.40.10">
    <property type="entry name" value="Tetratricopeptide repeat domain"/>
    <property type="match status" value="1"/>
</dbReference>